<feature type="region of interest" description="Disordered" evidence="7">
    <location>
        <begin position="300"/>
        <end position="323"/>
    </location>
</feature>
<dbReference type="PANTHER" id="PTHR19328:SF75">
    <property type="entry name" value="ALDOSE SUGAR DEHYDROGENASE YLII"/>
    <property type="match status" value="1"/>
</dbReference>
<dbReference type="EMBL" id="JBIPKE010000020">
    <property type="protein sequence ID" value="MFH6985709.1"/>
    <property type="molecule type" value="Genomic_DNA"/>
</dbReference>
<dbReference type="InterPro" id="IPR035986">
    <property type="entry name" value="PKD_dom_sf"/>
</dbReference>
<keyword evidence="1" id="KW-0813">Transport</keyword>
<feature type="compositionally biased region" description="Polar residues" evidence="7">
    <location>
        <begin position="312"/>
        <end position="321"/>
    </location>
</feature>
<evidence type="ECO:0000256" key="2">
    <source>
        <dbReference type="ARBA" id="ARBA00022617"/>
    </source>
</evidence>
<accession>A0ABW7NDV1</accession>
<dbReference type="InterPro" id="IPR036909">
    <property type="entry name" value="Cyt_c-like_dom_sf"/>
</dbReference>
<protein>
    <submittedName>
        <fullName evidence="9">PQQ-dependent sugar dehydrogenase</fullName>
    </submittedName>
</protein>
<evidence type="ECO:0000313" key="10">
    <source>
        <dbReference type="Proteomes" id="UP001610063"/>
    </source>
</evidence>
<dbReference type="InterPro" id="IPR002324">
    <property type="entry name" value="Cyt_c_ID"/>
</dbReference>
<evidence type="ECO:0000313" key="9">
    <source>
        <dbReference type="EMBL" id="MFH6985709.1"/>
    </source>
</evidence>
<dbReference type="Pfam" id="PF00034">
    <property type="entry name" value="Cytochrom_C"/>
    <property type="match status" value="1"/>
</dbReference>
<dbReference type="RefSeq" id="WP_395419112.1">
    <property type="nucleotide sequence ID" value="NZ_JBIPKE010000020.1"/>
</dbReference>
<evidence type="ECO:0000256" key="4">
    <source>
        <dbReference type="ARBA" id="ARBA00022982"/>
    </source>
</evidence>
<evidence type="ECO:0000256" key="7">
    <source>
        <dbReference type="SAM" id="MobiDB-lite"/>
    </source>
</evidence>
<dbReference type="Gene3D" id="2.120.10.30">
    <property type="entry name" value="TolB, C-terminal domain"/>
    <property type="match status" value="1"/>
</dbReference>
<evidence type="ECO:0000256" key="6">
    <source>
        <dbReference type="PROSITE-ProRule" id="PRU00433"/>
    </source>
</evidence>
<dbReference type="PANTHER" id="PTHR19328">
    <property type="entry name" value="HEDGEHOG-INTERACTING PROTEIN"/>
    <property type="match status" value="1"/>
</dbReference>
<sequence length="1014" mass="111608">MLIGKKSQKGLSHYSNLLLSVICLGVIGSCQSRESLLVIRATDAPTLQTEAFDSVTNVEKLDEKILTKASHLYLGTPVTDLGFDERSYIERYLEAGGLVTFSCRDTIYNWGQITGFLESKTAQIQCEENPALGISFTDYSGAKTRVRPGMDRLVREVLVAPLREPMALVVTENSVVYWIERKGTINRYDPGTGQSEEIDKLEVYTGEEDGLLGMVLDPNYKENHWAYVFYSPPGDEPKQHVSRFCFTSEGLDRDSEKVILEIPTQRDECCHSAGDLEFDREGNLYIATGDNTFSRASDGFTPLDERPGRSAFDSQKSSSNTMDKRGKILRIHPEKDGTYTIPEGNLFPKDTTEGLPEIYIMGARNPFTIAINQDKGWLYWGDVGPDGNVTSERGPTAHDEINFATRPGNYGWPYFNANNLAYADYDFETGELGPRFDPSAPNNTSVNNTGAVNLPPAVPAMVYYTFDETAQFPGVGKGSRSVGVGEVYNYDNTRRHGYEFPEYFHHKLFAFDWARDWIKVVSQDKEGNFLSIEPFLDQTTLASPIDMAFGPDGALYVLEYGIGYFTDNRDSKLIKLHFINGNRPPVARIAETVTNGALPLKLMLSAKESSDPDDRAQLAHSWQVTGPENFSLEGDLNEINLTKPGTYEVQLLTRDEHGATSTDEMQVIAGNTAPQVSIQFADNQSFYWPGRPVVYEVLVTDVEDGILGDGIAPDRVTVGLSKYKGSDNRAPASLAALDAENTKGLAPGLQLIQASDCKSCHKLDEQSIGPSFYQIAEKYDQDYIAIELLAKKIINGGSGVWGDGMMIGHPDFSMAAAKQIVDYIFSVNDPVEDEFESIGVKGRLSTTGMTDEHLRISASYTDDGNPGVDKLTGTIEKTLSIPVLQAEQADELIDLSIVGPVENGDARFVVNSGSNPTMVYRGVDLTNISSLSVAYFFSEANETVAPVEIALHLDTPDGPLAGKVGLNPVQSGREARMELNTSGTYDLYFILKSSEGAYQLGINEIKFSINPSKE</sequence>
<dbReference type="Gene3D" id="1.10.760.10">
    <property type="entry name" value="Cytochrome c-like domain"/>
    <property type="match status" value="1"/>
</dbReference>
<reference evidence="9 10" key="1">
    <citation type="journal article" date="2013" name="Int. J. Syst. Evol. Microbiol.">
        <title>Marinoscillum luteum sp. nov., isolated from marine sediment.</title>
        <authorList>
            <person name="Cha I.T."/>
            <person name="Park S.J."/>
            <person name="Kim S.J."/>
            <person name="Kim J.G."/>
            <person name="Jung M.Y."/>
            <person name="Shin K.S."/>
            <person name="Kwon K.K."/>
            <person name="Yang S.H."/>
            <person name="Seo Y.S."/>
            <person name="Rhee S.K."/>
        </authorList>
    </citation>
    <scope>NUCLEOTIDE SEQUENCE [LARGE SCALE GENOMIC DNA]</scope>
    <source>
        <strain evidence="9 10">KCTC 23939</strain>
    </source>
</reference>
<keyword evidence="2 6" id="KW-0349">Heme</keyword>
<dbReference type="PROSITE" id="PS51007">
    <property type="entry name" value="CYTC"/>
    <property type="match status" value="1"/>
</dbReference>
<evidence type="ECO:0000256" key="3">
    <source>
        <dbReference type="ARBA" id="ARBA00022723"/>
    </source>
</evidence>
<comment type="caution">
    <text evidence="9">The sequence shown here is derived from an EMBL/GenBank/DDBJ whole genome shotgun (WGS) entry which is preliminary data.</text>
</comment>
<proteinExistence type="predicted"/>
<evidence type="ECO:0000259" key="8">
    <source>
        <dbReference type="PROSITE" id="PS51007"/>
    </source>
</evidence>
<dbReference type="SUPFAM" id="SSF50952">
    <property type="entry name" value="Soluble quinoprotein glucose dehydrogenase"/>
    <property type="match status" value="1"/>
</dbReference>
<dbReference type="SUPFAM" id="SSF46626">
    <property type="entry name" value="Cytochrome c"/>
    <property type="match status" value="1"/>
</dbReference>
<dbReference type="Gene3D" id="2.60.120.260">
    <property type="entry name" value="Galactose-binding domain-like"/>
    <property type="match status" value="1"/>
</dbReference>
<keyword evidence="4" id="KW-0249">Electron transport</keyword>
<dbReference type="InterPro" id="IPR012938">
    <property type="entry name" value="Glc/Sorbosone_DH"/>
</dbReference>
<name>A0ABW7NDV1_9BACT</name>
<dbReference type="PRINTS" id="PR00606">
    <property type="entry name" value="CYTCHROMECID"/>
</dbReference>
<dbReference type="InterPro" id="IPR011042">
    <property type="entry name" value="6-blade_b-propeller_TolB-like"/>
</dbReference>
<evidence type="ECO:0000256" key="1">
    <source>
        <dbReference type="ARBA" id="ARBA00022448"/>
    </source>
</evidence>
<dbReference type="InterPro" id="IPR011041">
    <property type="entry name" value="Quinoprot_gluc/sorb_DH_b-prop"/>
</dbReference>
<dbReference type="PROSITE" id="PS51257">
    <property type="entry name" value="PROKAR_LIPOPROTEIN"/>
    <property type="match status" value="1"/>
</dbReference>
<dbReference type="SUPFAM" id="SSF49299">
    <property type="entry name" value="PKD domain"/>
    <property type="match status" value="1"/>
</dbReference>
<evidence type="ECO:0000256" key="5">
    <source>
        <dbReference type="ARBA" id="ARBA00023004"/>
    </source>
</evidence>
<dbReference type="InterPro" id="IPR013783">
    <property type="entry name" value="Ig-like_fold"/>
</dbReference>
<dbReference type="InterPro" id="IPR009056">
    <property type="entry name" value="Cyt_c-like_dom"/>
</dbReference>
<keyword evidence="10" id="KW-1185">Reference proteome</keyword>
<feature type="domain" description="Cytochrome c" evidence="8">
    <location>
        <begin position="743"/>
        <end position="828"/>
    </location>
</feature>
<dbReference type="Proteomes" id="UP001610063">
    <property type="component" value="Unassembled WGS sequence"/>
</dbReference>
<keyword evidence="5 6" id="KW-0408">Iron</keyword>
<gene>
    <name evidence="9" type="ORF">ACHKAR_19810</name>
</gene>
<organism evidence="9 10">
    <name type="scientific">Marinoscillum luteum</name>
    <dbReference type="NCBI Taxonomy" id="861051"/>
    <lineage>
        <taxon>Bacteria</taxon>
        <taxon>Pseudomonadati</taxon>
        <taxon>Bacteroidota</taxon>
        <taxon>Cytophagia</taxon>
        <taxon>Cytophagales</taxon>
        <taxon>Reichenbachiellaceae</taxon>
        <taxon>Marinoscillum</taxon>
    </lineage>
</organism>
<keyword evidence="3 6" id="KW-0479">Metal-binding</keyword>
<dbReference type="Gene3D" id="2.60.40.10">
    <property type="entry name" value="Immunoglobulins"/>
    <property type="match status" value="1"/>
</dbReference>
<dbReference type="Pfam" id="PF07995">
    <property type="entry name" value="GSDH"/>
    <property type="match status" value="1"/>
</dbReference>